<organism evidence="1 2">
    <name type="scientific">Bradyrhizobium quebecense</name>
    <dbReference type="NCBI Taxonomy" id="2748629"/>
    <lineage>
        <taxon>Bacteria</taxon>
        <taxon>Pseudomonadati</taxon>
        <taxon>Pseudomonadota</taxon>
        <taxon>Alphaproteobacteria</taxon>
        <taxon>Hyphomicrobiales</taxon>
        <taxon>Nitrobacteraceae</taxon>
        <taxon>Bradyrhizobium</taxon>
    </lineage>
</organism>
<name>A0ACD3VE91_9BRAD</name>
<accession>A0ACD3VE91</accession>
<proteinExistence type="predicted"/>
<dbReference type="Proteomes" id="UP000692816">
    <property type="component" value="Chromosome"/>
</dbReference>
<evidence type="ECO:0000313" key="1">
    <source>
        <dbReference type="EMBL" id="UGY04452.1"/>
    </source>
</evidence>
<sequence length="366" mass="39806">MRRFQSERGAILKSRRAKVLLTGIGGGGHGEQILKALRLGELEYDIVGTDVSDLCANRNLVNKFVQLPRASHPAYLDELRSLALSEKCVAVFHGSEPEMAVLSRARSALEADGLYVPVNPPAVLEICQDKTKTMAHLASCGLSAPSFMEVRALSDLDQWETLPAILKPSVGGGGSANVFIVQSREELLAFARYLLATCEAFIIQEYIGTSDDEYTVGVLFGADGVLLNSIAIRRVINNALTIRTQVPNRSGRPDLGSRLVISTGISQGHIADWPDVRSACEKIAGSLSPRAPINVQCRVVDGAVIPFEINPRFSGTTSLRAMAGYNEPDILVRRDVYGENIPVRFPYKEMTILRGLQEHPLGQLAI</sequence>
<keyword evidence="2" id="KW-1185">Reference proteome</keyword>
<dbReference type="EMBL" id="CP088282">
    <property type="protein sequence ID" value="UGY04452.1"/>
    <property type="molecule type" value="Genomic_DNA"/>
</dbReference>
<gene>
    <name evidence="1" type="ORF">J4P68_0006785</name>
</gene>
<evidence type="ECO:0000313" key="2">
    <source>
        <dbReference type="Proteomes" id="UP000692816"/>
    </source>
</evidence>
<protein>
    <submittedName>
        <fullName evidence="1">ATP-grasp domain-containing protein</fullName>
    </submittedName>
</protein>
<reference evidence="1 2" key="1">
    <citation type="journal article" date="2021" name="Int. J. Syst. Evol. Microbiol.">
        <title>Bradyrhizobium septentrionale sp. nov. (sv. septentrionale) and Bradyrhizobium quebecense sp. nov. (sv. septentrionale) associated with legumes native to Canada possess rearranged symbiosis genes and numerous insertion sequences.</title>
        <authorList>
            <person name="Bromfield E.S.P."/>
            <person name="Cloutier S."/>
        </authorList>
    </citation>
    <scope>NUCLEOTIDE SEQUENCE [LARGE SCALE GENOMIC DNA]</scope>
    <source>
        <strain evidence="1 2">12S5</strain>
    </source>
</reference>